<organism evidence="2 3">
    <name type="scientific">Paracoccus versutus</name>
    <name type="common">Thiobacillus versutus</name>
    <dbReference type="NCBI Taxonomy" id="34007"/>
    <lineage>
        <taxon>Bacteria</taxon>
        <taxon>Pseudomonadati</taxon>
        <taxon>Pseudomonadota</taxon>
        <taxon>Alphaproteobacteria</taxon>
        <taxon>Rhodobacterales</taxon>
        <taxon>Paracoccaceae</taxon>
        <taxon>Paracoccus</taxon>
    </lineage>
</organism>
<evidence type="ECO:0000313" key="2">
    <source>
        <dbReference type="EMBL" id="REF72360.1"/>
    </source>
</evidence>
<evidence type="ECO:0000256" key="1">
    <source>
        <dbReference type="SAM" id="Phobius"/>
    </source>
</evidence>
<comment type="caution">
    <text evidence="2">The sequence shown here is derived from an EMBL/GenBank/DDBJ whole genome shotgun (WGS) entry which is preliminary data.</text>
</comment>
<proteinExistence type="predicted"/>
<feature type="transmembrane region" description="Helical" evidence="1">
    <location>
        <begin position="15"/>
        <end position="39"/>
    </location>
</feature>
<accession>A0A3D9XPK1</accession>
<keyword evidence="1" id="KW-1133">Transmembrane helix</keyword>
<gene>
    <name evidence="2" type="ORF">BDD41_0830</name>
</gene>
<sequence>MSTFHRYDEPTDGTVVVVLILSAVAMLFFGIGAFAGYAWSASASRPADCFALTSHECAALMERR</sequence>
<evidence type="ECO:0000313" key="3">
    <source>
        <dbReference type="Proteomes" id="UP000256941"/>
    </source>
</evidence>
<dbReference type="AlphaFoldDB" id="A0A3D9XPK1"/>
<dbReference type="Proteomes" id="UP000256941">
    <property type="component" value="Unassembled WGS sequence"/>
</dbReference>
<keyword evidence="1" id="KW-0812">Transmembrane</keyword>
<keyword evidence="1" id="KW-0472">Membrane</keyword>
<name>A0A3D9XPK1_PARVE</name>
<reference evidence="2 3" key="1">
    <citation type="submission" date="2018-08" db="EMBL/GenBank/DDBJ databases">
        <title>Genomic Encyclopedia of Archaeal and Bacterial Type Strains, Phase II (KMG-II): from individual species to whole genera.</title>
        <authorList>
            <person name="Goeker M."/>
        </authorList>
    </citation>
    <scope>NUCLEOTIDE SEQUENCE [LARGE SCALE GENOMIC DNA]</scope>
    <source>
        <strain evidence="2 3">DSM 17099</strain>
    </source>
</reference>
<dbReference type="EMBL" id="QTUJ01000001">
    <property type="protein sequence ID" value="REF72360.1"/>
    <property type="molecule type" value="Genomic_DNA"/>
</dbReference>
<dbReference type="RefSeq" id="WP_116220850.1">
    <property type="nucleotide sequence ID" value="NZ_CP038196.1"/>
</dbReference>
<protein>
    <submittedName>
        <fullName evidence="2">Uncharacterized protein</fullName>
    </submittedName>
</protein>